<gene>
    <name evidence="8" type="primary">Rbm34</name>
    <name evidence="8" type="ORF">FJT64_017861</name>
</gene>
<accession>A0A6A4WUY9</accession>
<dbReference type="OrthoDB" id="442677at2759"/>
<dbReference type="InterPro" id="IPR012677">
    <property type="entry name" value="Nucleotide-bd_a/b_plait_sf"/>
</dbReference>
<dbReference type="GO" id="GO:0005730">
    <property type="term" value="C:nucleolus"/>
    <property type="evidence" value="ECO:0007669"/>
    <property type="project" value="UniProtKB-SubCell"/>
</dbReference>
<evidence type="ECO:0000256" key="6">
    <source>
        <dbReference type="SAM" id="MobiDB-lite"/>
    </source>
</evidence>
<dbReference type="PANTHER" id="PTHR23236">
    <property type="entry name" value="EUKARYOTIC TRANSLATION INITIATION FACTOR 4B/4H"/>
    <property type="match status" value="1"/>
</dbReference>
<evidence type="ECO:0000256" key="2">
    <source>
        <dbReference type="ARBA" id="ARBA00007077"/>
    </source>
</evidence>
<evidence type="ECO:0000313" key="8">
    <source>
        <dbReference type="EMBL" id="KAF0311306.1"/>
    </source>
</evidence>
<proteinExistence type="inferred from homology"/>
<feature type="compositionally biased region" description="Basic residues" evidence="6">
    <location>
        <begin position="186"/>
        <end position="197"/>
    </location>
</feature>
<evidence type="ECO:0000259" key="7">
    <source>
        <dbReference type="PROSITE" id="PS50102"/>
    </source>
</evidence>
<dbReference type="Gene3D" id="3.30.70.330">
    <property type="match status" value="2"/>
</dbReference>
<dbReference type="SUPFAM" id="SSF54928">
    <property type="entry name" value="RNA-binding domain, RBD"/>
    <property type="match status" value="2"/>
</dbReference>
<dbReference type="CDD" id="cd12395">
    <property type="entry name" value="RRM2_RBM34"/>
    <property type="match status" value="1"/>
</dbReference>
<dbReference type="PROSITE" id="PS50102">
    <property type="entry name" value="RRM"/>
    <property type="match status" value="1"/>
</dbReference>
<evidence type="ECO:0000313" key="9">
    <source>
        <dbReference type="Proteomes" id="UP000440578"/>
    </source>
</evidence>
<evidence type="ECO:0000256" key="5">
    <source>
        <dbReference type="PROSITE-ProRule" id="PRU00176"/>
    </source>
</evidence>
<dbReference type="GO" id="GO:0003723">
    <property type="term" value="F:RNA binding"/>
    <property type="evidence" value="ECO:0007669"/>
    <property type="project" value="UniProtKB-UniRule"/>
</dbReference>
<organism evidence="8 9">
    <name type="scientific">Amphibalanus amphitrite</name>
    <name type="common">Striped barnacle</name>
    <name type="synonym">Balanus amphitrite</name>
    <dbReference type="NCBI Taxonomy" id="1232801"/>
    <lineage>
        <taxon>Eukaryota</taxon>
        <taxon>Metazoa</taxon>
        <taxon>Ecdysozoa</taxon>
        <taxon>Arthropoda</taxon>
        <taxon>Crustacea</taxon>
        <taxon>Multicrustacea</taxon>
        <taxon>Cirripedia</taxon>
        <taxon>Thoracica</taxon>
        <taxon>Thoracicalcarea</taxon>
        <taxon>Balanomorpha</taxon>
        <taxon>Balanoidea</taxon>
        <taxon>Balanidae</taxon>
        <taxon>Amphibalaninae</taxon>
        <taxon>Amphibalanus</taxon>
    </lineage>
</organism>
<comment type="similarity">
    <text evidence="2">Belongs to the RRM RBM34 family.</text>
</comment>
<evidence type="ECO:0000256" key="3">
    <source>
        <dbReference type="ARBA" id="ARBA00022884"/>
    </source>
</evidence>
<reference evidence="8 9" key="1">
    <citation type="submission" date="2019-07" db="EMBL/GenBank/DDBJ databases">
        <title>Draft genome assembly of a fouling barnacle, Amphibalanus amphitrite (Darwin, 1854): The first reference genome for Thecostraca.</title>
        <authorList>
            <person name="Kim W."/>
        </authorList>
    </citation>
    <scope>NUCLEOTIDE SEQUENCE [LARGE SCALE GENOMIC DNA]</scope>
    <source>
        <strain evidence="8">SNU_AA5</strain>
        <tissue evidence="8">Soma without cirri and trophi</tissue>
    </source>
</reference>
<dbReference type="EMBL" id="VIIS01000246">
    <property type="protein sequence ID" value="KAF0311306.1"/>
    <property type="molecule type" value="Genomic_DNA"/>
</dbReference>
<feature type="compositionally biased region" description="Basic and acidic residues" evidence="6">
    <location>
        <begin position="252"/>
        <end position="268"/>
    </location>
</feature>
<dbReference type="InterPro" id="IPR000504">
    <property type="entry name" value="RRM_dom"/>
</dbReference>
<feature type="region of interest" description="Disordered" evidence="6">
    <location>
        <begin position="135"/>
        <end position="298"/>
    </location>
</feature>
<keyword evidence="9" id="KW-1185">Reference proteome</keyword>
<comment type="subcellular location">
    <subcellularLocation>
        <location evidence="1">Nucleus</location>
        <location evidence="1">Nucleolus</location>
    </subcellularLocation>
</comment>
<feature type="domain" description="RRM" evidence="7">
    <location>
        <begin position="59"/>
        <end position="136"/>
    </location>
</feature>
<sequence length="298" mass="32877">MAVITHRFSEDRSSINAYVRFTTEAGAEKAAAEANGQLYEEHHLRVNMAMSESRPDPQLAVFVGGLPLNAEDNQLWSHFADCGTIVSVRIVRDRETSVGKGFGYVNFSAEEAVPRALKLNGSQLEGQTIRVQRCHATARPKVDRLTGKKLRKARPESEKPAPKAQDNMLAPVNKFSGDATAESKSSLKKKKGMKKKERRPDGRSQKRSLAQSLSKTIAPMPKAVSVPAISVGGVTPQNKKIKFDFGDDDGAPDTKRTDSEKLKEIKMKKEAKRKKKAKESEAKKKKNIVEPLTNILPS</sequence>
<dbReference type="Pfam" id="PF00076">
    <property type="entry name" value="RRM_1"/>
    <property type="match status" value="1"/>
</dbReference>
<dbReference type="InterPro" id="IPR035979">
    <property type="entry name" value="RBD_domain_sf"/>
</dbReference>
<keyword evidence="4" id="KW-0539">Nucleus</keyword>
<dbReference type="SMART" id="SM00360">
    <property type="entry name" value="RRM"/>
    <property type="match status" value="1"/>
</dbReference>
<keyword evidence="3 5" id="KW-0694">RNA-binding</keyword>
<comment type="caution">
    <text evidence="8">The sequence shown here is derived from an EMBL/GenBank/DDBJ whole genome shotgun (WGS) entry which is preliminary data.</text>
</comment>
<dbReference type="InterPro" id="IPR034221">
    <property type="entry name" value="RBM34_RRM2"/>
</dbReference>
<dbReference type="PANTHER" id="PTHR23236:SF25">
    <property type="entry name" value="RNA-BINDING PROTEIN 34"/>
    <property type="match status" value="1"/>
</dbReference>
<dbReference type="AlphaFoldDB" id="A0A6A4WUY9"/>
<protein>
    <submittedName>
        <fullName evidence="8">RNA-binding protein 34</fullName>
    </submittedName>
</protein>
<evidence type="ECO:0000256" key="1">
    <source>
        <dbReference type="ARBA" id="ARBA00004604"/>
    </source>
</evidence>
<evidence type="ECO:0000256" key="4">
    <source>
        <dbReference type="ARBA" id="ARBA00023242"/>
    </source>
</evidence>
<dbReference type="Proteomes" id="UP000440578">
    <property type="component" value="Unassembled WGS sequence"/>
</dbReference>
<name>A0A6A4WUY9_AMPAM</name>